<organism evidence="7 8">
    <name type="scientific">Desulfonema magnum</name>
    <dbReference type="NCBI Taxonomy" id="45655"/>
    <lineage>
        <taxon>Bacteria</taxon>
        <taxon>Pseudomonadati</taxon>
        <taxon>Thermodesulfobacteriota</taxon>
        <taxon>Desulfobacteria</taxon>
        <taxon>Desulfobacterales</taxon>
        <taxon>Desulfococcaceae</taxon>
        <taxon>Desulfonema</taxon>
    </lineage>
</organism>
<feature type="transmembrane region" description="Helical" evidence="5">
    <location>
        <begin position="16"/>
        <end position="41"/>
    </location>
</feature>
<dbReference type="InterPro" id="IPR051310">
    <property type="entry name" value="MCP_chemotaxis"/>
</dbReference>
<dbReference type="GO" id="GO:0006935">
    <property type="term" value="P:chemotaxis"/>
    <property type="evidence" value="ECO:0007669"/>
    <property type="project" value="UniProtKB-KW"/>
</dbReference>
<protein>
    <submittedName>
        <fullName evidence="7">Methyl-accepting chemotaxis protein signailling domain-containing protein</fullName>
    </submittedName>
</protein>
<evidence type="ECO:0000256" key="3">
    <source>
        <dbReference type="PROSITE-ProRule" id="PRU00284"/>
    </source>
</evidence>
<feature type="domain" description="Methyl-accepting transducer" evidence="6">
    <location>
        <begin position="345"/>
        <end position="574"/>
    </location>
</feature>
<keyword evidence="5" id="KW-1133">Transmembrane helix</keyword>
<dbReference type="SMART" id="SM00283">
    <property type="entry name" value="MA"/>
    <property type="match status" value="1"/>
</dbReference>
<evidence type="ECO:0000256" key="5">
    <source>
        <dbReference type="SAM" id="Phobius"/>
    </source>
</evidence>
<gene>
    <name evidence="7" type="ORF">dnm_046300</name>
</gene>
<feature type="transmembrane region" description="Helical" evidence="5">
    <location>
        <begin position="305"/>
        <end position="327"/>
    </location>
</feature>
<evidence type="ECO:0000313" key="8">
    <source>
        <dbReference type="Proteomes" id="UP000663722"/>
    </source>
</evidence>
<dbReference type="Pfam" id="PF00015">
    <property type="entry name" value="MCPsignal"/>
    <property type="match status" value="1"/>
</dbReference>
<proteinExistence type="inferred from homology"/>
<dbReference type="GO" id="GO:0005886">
    <property type="term" value="C:plasma membrane"/>
    <property type="evidence" value="ECO:0007669"/>
    <property type="project" value="TreeGrafter"/>
</dbReference>
<dbReference type="PANTHER" id="PTHR43531:SF11">
    <property type="entry name" value="METHYL-ACCEPTING CHEMOTAXIS PROTEIN 3"/>
    <property type="match status" value="1"/>
</dbReference>
<evidence type="ECO:0000256" key="1">
    <source>
        <dbReference type="ARBA" id="ARBA00022500"/>
    </source>
</evidence>
<evidence type="ECO:0000256" key="2">
    <source>
        <dbReference type="ARBA" id="ARBA00029447"/>
    </source>
</evidence>
<dbReference type="SUPFAM" id="SSF58104">
    <property type="entry name" value="Methyl-accepting chemotaxis protein (MCP) signaling domain"/>
    <property type="match status" value="1"/>
</dbReference>
<dbReference type="EMBL" id="CP061800">
    <property type="protein sequence ID" value="QTA88583.1"/>
    <property type="molecule type" value="Genomic_DNA"/>
</dbReference>
<dbReference type="GO" id="GO:0004888">
    <property type="term" value="F:transmembrane signaling receptor activity"/>
    <property type="evidence" value="ECO:0007669"/>
    <property type="project" value="TreeGrafter"/>
</dbReference>
<name>A0A975BN54_9BACT</name>
<reference evidence="7" key="1">
    <citation type="journal article" date="2021" name="Microb. Physiol.">
        <title>Proteogenomic Insights into the Physiology of Marine, Sulfate-Reducing, Filamentous Desulfonema limicola and Desulfonema magnum.</title>
        <authorList>
            <person name="Schnaars V."/>
            <person name="Wohlbrand L."/>
            <person name="Scheve S."/>
            <person name="Hinrichs C."/>
            <person name="Reinhardt R."/>
            <person name="Rabus R."/>
        </authorList>
    </citation>
    <scope>NUCLEOTIDE SEQUENCE</scope>
    <source>
        <strain evidence="7">4be13</strain>
    </source>
</reference>
<dbReference type="PROSITE" id="PS50111">
    <property type="entry name" value="CHEMOTAXIS_TRANSDUC_2"/>
    <property type="match status" value="1"/>
</dbReference>
<dbReference type="InterPro" id="IPR004089">
    <property type="entry name" value="MCPsignal_dom"/>
</dbReference>
<keyword evidence="5" id="KW-0812">Transmembrane</keyword>
<feature type="region of interest" description="Disordered" evidence="4">
    <location>
        <begin position="598"/>
        <end position="653"/>
    </location>
</feature>
<evidence type="ECO:0000259" key="6">
    <source>
        <dbReference type="PROSITE" id="PS50111"/>
    </source>
</evidence>
<keyword evidence="5" id="KW-0472">Membrane</keyword>
<dbReference type="Proteomes" id="UP000663722">
    <property type="component" value="Chromosome"/>
</dbReference>
<dbReference type="GO" id="GO:0007165">
    <property type="term" value="P:signal transduction"/>
    <property type="evidence" value="ECO:0007669"/>
    <property type="project" value="UniProtKB-KW"/>
</dbReference>
<dbReference type="AlphaFoldDB" id="A0A975BN54"/>
<keyword evidence="8" id="KW-1185">Reference proteome</keyword>
<evidence type="ECO:0000313" key="7">
    <source>
        <dbReference type="EMBL" id="QTA88583.1"/>
    </source>
</evidence>
<dbReference type="Gene3D" id="1.10.287.950">
    <property type="entry name" value="Methyl-accepting chemotaxis protein"/>
    <property type="match status" value="1"/>
</dbReference>
<dbReference type="KEGG" id="dmm:dnm_046300"/>
<evidence type="ECO:0000256" key="4">
    <source>
        <dbReference type="SAM" id="MobiDB-lite"/>
    </source>
</evidence>
<keyword evidence="3" id="KW-0807">Transducer</keyword>
<dbReference type="PANTHER" id="PTHR43531">
    <property type="entry name" value="PROTEIN ICFG"/>
    <property type="match status" value="1"/>
</dbReference>
<keyword evidence="1" id="KW-0145">Chemotaxis</keyword>
<accession>A0A975BN54</accession>
<comment type="similarity">
    <text evidence="2">Belongs to the methyl-accepting chemotaxis (MCP) protein family.</text>
</comment>
<sequence>MNKSAFFFHRSIPRKLFFINLLVCIVFILMTISVVLSFQYIEDEMTRIFKVQLDHISENSQVGRELARVAADSDLLVSTFFGREDFLKTEGENLIRRISALMEKTTNMQLKELLGKFRQKIEEVIKQCETVNLTYREMDALNQQIDTRLSQLGEVISQKILSLTMEGRDSSVIEQLTFMVSGYRETLPRLTIRFNRLGLKYFEAPVKKEGHPMLTLLNDLRLRLRTLSASDPDIAKYGELLRHDVRKYTDTVLQFHTVAGILRVSLDDMEAQTEVLLGMMKKLVQNVTKMGQEGTETLKKEISEGVTAVLLITSFMTLTVTILVFFLSRSVTQSLDRVIKGLQDTSRGIMAASSQVLSTSHQLAAGTSDQATSLEETSASLEEIDASIQKNADNTTYADQIVKGSLKGVRAANLSVSQLIESMNEISEASEEIRKIIKTIDEIAFRTNLLALNAAVEAARAGEAGAGFAVVADEVRNLAMQSAEASKNTAMIIKSTISKVQDGSEFVSMVNQTFASVEANSHKVSKLVGGVAVSSNQQAHGIGQVSQAVIKMDKVVQGNASKGEELAGTSEEMNARAEQMNEFVEELAVMAGKRRQSYAKRGYKPSEQEPNKKTASVPEKVSPQLENNNFMDKREQVRPDALIPLDDEDFDDF</sequence>